<comment type="similarity">
    <text evidence="2">Belongs to the major facilitator superfamily. Monocarboxylate porter (TC 2.A.1.13) family.</text>
</comment>
<evidence type="ECO:0000313" key="5">
    <source>
        <dbReference type="EMBL" id="KAF5310371.1"/>
    </source>
</evidence>
<proteinExistence type="inferred from homology"/>
<feature type="transmembrane region" description="Helical" evidence="4">
    <location>
        <begin position="393"/>
        <end position="412"/>
    </location>
</feature>
<sequence>MCVPDMLRLKGATETMRSVIHGDMLKLHISSEKAQRYGAPYPSFTSPFVMAPSTSRWSPSSSKASTLVANPRPPPSPDATMKTTLSEKVEIATTDSKVEGDLESGEEDLAPEGGLRAWMVVAGVWITQFCSFGYTNAYGVYNDYYVRDYLSKNYTSAQISWIGSVQLFLVLSTGILSGRAYDSGYFYHLMITGSFLLVFCTFMISITRPEQLWQVFILQGVGIGLAVGLMYIPGMGILSQYFRKRRPLALGIAVSGSALGGALHPIMLNAWFHGSLGFRNGVRASAGLIGGLLAIALFLMKPRVAIPAKDRKIGTRESFRLFLKDVPYVCTIIGTVFVFAGLYYPIYFLQLNSIKNGLKPSLAFYTIAILNGASTVGRIIPNMFATRCGVFNVIIPCVTIASIMVFSTLAIANAPGTIVFAILYGFFSGAYASLLPPMMGSLSSHDYEIGARMGVCFVFTGFGGLIGTPIAGALLTSQFIWYRPILFSGMCVAMGAVCFTAARFFLSRRKGTQIL</sequence>
<feature type="transmembrane region" description="Helical" evidence="4">
    <location>
        <begin position="185"/>
        <end position="206"/>
    </location>
</feature>
<feature type="transmembrane region" description="Helical" evidence="4">
    <location>
        <begin position="481"/>
        <end position="506"/>
    </location>
</feature>
<dbReference type="InterPro" id="IPR011701">
    <property type="entry name" value="MFS"/>
</dbReference>
<feature type="transmembrane region" description="Helical" evidence="4">
    <location>
        <begin position="159"/>
        <end position="178"/>
    </location>
</feature>
<feature type="transmembrane region" description="Helical" evidence="4">
    <location>
        <begin position="248"/>
        <end position="272"/>
    </location>
</feature>
<protein>
    <recommendedName>
        <fullName evidence="7">MFS general substrate transporter</fullName>
    </recommendedName>
</protein>
<keyword evidence="6" id="KW-1185">Reference proteome</keyword>
<feature type="transmembrane region" description="Helical" evidence="4">
    <location>
        <begin position="117"/>
        <end position="139"/>
    </location>
</feature>
<feature type="transmembrane region" description="Helical" evidence="4">
    <location>
        <begin position="455"/>
        <end position="475"/>
    </location>
</feature>
<feature type="transmembrane region" description="Helical" evidence="4">
    <location>
        <begin position="284"/>
        <end position="300"/>
    </location>
</feature>
<keyword evidence="4" id="KW-0472">Membrane</keyword>
<feature type="transmembrane region" description="Helical" evidence="4">
    <location>
        <begin position="321"/>
        <end position="342"/>
    </location>
</feature>
<dbReference type="AlphaFoldDB" id="A0A8H5AT13"/>
<evidence type="ECO:0000256" key="4">
    <source>
        <dbReference type="SAM" id="Phobius"/>
    </source>
</evidence>
<dbReference type="EMBL" id="JAACJK010000230">
    <property type="protein sequence ID" value="KAF5310371.1"/>
    <property type="molecule type" value="Genomic_DNA"/>
</dbReference>
<evidence type="ECO:0000256" key="1">
    <source>
        <dbReference type="ARBA" id="ARBA00004141"/>
    </source>
</evidence>
<dbReference type="SUPFAM" id="SSF103473">
    <property type="entry name" value="MFS general substrate transporter"/>
    <property type="match status" value="1"/>
</dbReference>
<dbReference type="GO" id="GO:0022857">
    <property type="term" value="F:transmembrane transporter activity"/>
    <property type="evidence" value="ECO:0007669"/>
    <property type="project" value="InterPro"/>
</dbReference>
<dbReference type="Gene3D" id="1.20.1250.20">
    <property type="entry name" value="MFS general substrate transporter like domains"/>
    <property type="match status" value="2"/>
</dbReference>
<gene>
    <name evidence="5" type="ORF">D9611_012048</name>
</gene>
<keyword evidence="4" id="KW-1133">Transmembrane helix</keyword>
<feature type="transmembrane region" description="Helical" evidence="4">
    <location>
        <begin position="418"/>
        <end position="435"/>
    </location>
</feature>
<dbReference type="InterPro" id="IPR050327">
    <property type="entry name" value="Proton-linked_MCT"/>
</dbReference>
<feature type="transmembrane region" description="Helical" evidence="4">
    <location>
        <begin position="212"/>
        <end position="236"/>
    </location>
</feature>
<dbReference type="InterPro" id="IPR036259">
    <property type="entry name" value="MFS_trans_sf"/>
</dbReference>
<evidence type="ECO:0000313" key="6">
    <source>
        <dbReference type="Proteomes" id="UP000541558"/>
    </source>
</evidence>
<dbReference type="Pfam" id="PF07690">
    <property type="entry name" value="MFS_1"/>
    <property type="match status" value="1"/>
</dbReference>
<feature type="transmembrane region" description="Helical" evidence="4">
    <location>
        <begin position="362"/>
        <end position="381"/>
    </location>
</feature>
<feature type="region of interest" description="Disordered" evidence="3">
    <location>
        <begin position="61"/>
        <end position="81"/>
    </location>
</feature>
<comment type="caution">
    <text evidence="5">The sequence shown here is derived from an EMBL/GenBank/DDBJ whole genome shotgun (WGS) entry which is preliminary data.</text>
</comment>
<comment type="subcellular location">
    <subcellularLocation>
        <location evidence="1">Membrane</location>
        <topology evidence="1">Multi-pass membrane protein</topology>
    </subcellularLocation>
</comment>
<evidence type="ECO:0000256" key="2">
    <source>
        <dbReference type="ARBA" id="ARBA00006727"/>
    </source>
</evidence>
<dbReference type="PANTHER" id="PTHR11360:SF234">
    <property type="entry name" value="MFS-TYPE TRANSPORTER DBAD-RELATED"/>
    <property type="match status" value="1"/>
</dbReference>
<dbReference type="Proteomes" id="UP000541558">
    <property type="component" value="Unassembled WGS sequence"/>
</dbReference>
<name>A0A8H5AT13_9AGAR</name>
<evidence type="ECO:0008006" key="7">
    <source>
        <dbReference type="Google" id="ProtNLM"/>
    </source>
</evidence>
<accession>A0A8H5AT13</accession>
<dbReference type="GO" id="GO:0016020">
    <property type="term" value="C:membrane"/>
    <property type="evidence" value="ECO:0007669"/>
    <property type="project" value="UniProtKB-SubCell"/>
</dbReference>
<reference evidence="5 6" key="1">
    <citation type="journal article" date="2020" name="ISME J.">
        <title>Uncovering the hidden diversity of litter-decomposition mechanisms in mushroom-forming fungi.</title>
        <authorList>
            <person name="Floudas D."/>
            <person name="Bentzer J."/>
            <person name="Ahren D."/>
            <person name="Johansson T."/>
            <person name="Persson P."/>
            <person name="Tunlid A."/>
        </authorList>
    </citation>
    <scope>NUCLEOTIDE SEQUENCE [LARGE SCALE GENOMIC DNA]</scope>
    <source>
        <strain evidence="5 6">CBS 175.51</strain>
    </source>
</reference>
<organism evidence="5 6">
    <name type="scientific">Ephemerocybe angulata</name>
    <dbReference type="NCBI Taxonomy" id="980116"/>
    <lineage>
        <taxon>Eukaryota</taxon>
        <taxon>Fungi</taxon>
        <taxon>Dikarya</taxon>
        <taxon>Basidiomycota</taxon>
        <taxon>Agaricomycotina</taxon>
        <taxon>Agaricomycetes</taxon>
        <taxon>Agaricomycetidae</taxon>
        <taxon>Agaricales</taxon>
        <taxon>Agaricineae</taxon>
        <taxon>Psathyrellaceae</taxon>
        <taxon>Ephemerocybe</taxon>
    </lineage>
</organism>
<evidence type="ECO:0000256" key="3">
    <source>
        <dbReference type="SAM" id="MobiDB-lite"/>
    </source>
</evidence>
<dbReference type="OrthoDB" id="6499973at2759"/>
<keyword evidence="4" id="KW-0812">Transmembrane</keyword>
<dbReference type="PANTHER" id="PTHR11360">
    <property type="entry name" value="MONOCARBOXYLATE TRANSPORTER"/>
    <property type="match status" value="1"/>
</dbReference>